<sequence length="310" mass="35108">MNGKRVSMNKQILNMNGIVTVLNTPFTEEDRIDIPSLRKHVNYALDSGVAGFLIPAMASEVDKLNEFERKLLVETVVGEVKGRVPVIGGASAHTGAQRIFYAKQLIQLGCEGVLVSIPYVNDQQYEHDVREIAELNPKFLMLQDWDFQGFGLPVPLISKLFKEIDVFRSLKIEVVPAGVKYSQVIEATGGQLHVAGGWAVSQIIEGLDRGVHAFMPTGMHEIYVKIYSLHRQGERDAAKELFNRLLPVLSFANQHLDISIHFFKRLLFEQNIYRTMRVRQPILPFDGYHETISKELTDYVIKLTEDLSRT</sequence>
<reference evidence="3" key="1">
    <citation type="submission" date="2019-10" db="EMBL/GenBank/DDBJ databases">
        <title>Description of Paenibacillus glebae sp. nov.</title>
        <authorList>
            <person name="Carlier A."/>
            <person name="Qi S."/>
        </authorList>
    </citation>
    <scope>NUCLEOTIDE SEQUENCE</scope>
    <source>
        <strain evidence="3">LMG 31456</strain>
    </source>
</reference>
<gene>
    <name evidence="3" type="ORF">GC093_27065</name>
</gene>
<dbReference type="InterPro" id="IPR013785">
    <property type="entry name" value="Aldolase_TIM"/>
</dbReference>
<comment type="similarity">
    <text evidence="1">Belongs to the DapA family.</text>
</comment>
<evidence type="ECO:0000313" key="3">
    <source>
        <dbReference type="EMBL" id="NOU96855.1"/>
    </source>
</evidence>
<dbReference type="EMBL" id="WHOD01000102">
    <property type="protein sequence ID" value="NOU96855.1"/>
    <property type="molecule type" value="Genomic_DNA"/>
</dbReference>
<evidence type="ECO:0000313" key="4">
    <source>
        <dbReference type="Proteomes" id="UP000641588"/>
    </source>
</evidence>
<dbReference type="SMART" id="SM01130">
    <property type="entry name" value="DHDPS"/>
    <property type="match status" value="1"/>
</dbReference>
<dbReference type="GO" id="GO:0008840">
    <property type="term" value="F:4-hydroxy-tetrahydrodipicolinate synthase activity"/>
    <property type="evidence" value="ECO:0007669"/>
    <property type="project" value="TreeGrafter"/>
</dbReference>
<keyword evidence="2" id="KW-0456">Lyase</keyword>
<dbReference type="InterPro" id="IPR002220">
    <property type="entry name" value="DapA-like"/>
</dbReference>
<dbReference type="SUPFAM" id="SSF51569">
    <property type="entry name" value="Aldolase"/>
    <property type="match status" value="1"/>
</dbReference>
<proteinExistence type="inferred from homology"/>
<dbReference type="PANTHER" id="PTHR12128">
    <property type="entry name" value="DIHYDRODIPICOLINATE SYNTHASE"/>
    <property type="match status" value="1"/>
</dbReference>
<protein>
    <submittedName>
        <fullName evidence="3">Dihydrodipicolinate synthase family protein</fullName>
    </submittedName>
</protein>
<name>A0A972H1H3_9BACL</name>
<organism evidence="3 4">
    <name type="scientific">Paenibacillus foliorum</name>
    <dbReference type="NCBI Taxonomy" id="2654974"/>
    <lineage>
        <taxon>Bacteria</taxon>
        <taxon>Bacillati</taxon>
        <taxon>Bacillota</taxon>
        <taxon>Bacilli</taxon>
        <taxon>Bacillales</taxon>
        <taxon>Paenibacillaceae</taxon>
        <taxon>Paenibacillus</taxon>
    </lineage>
</organism>
<dbReference type="PANTHER" id="PTHR12128:SF66">
    <property type="entry name" value="4-HYDROXY-2-OXOGLUTARATE ALDOLASE, MITOCHONDRIAL"/>
    <property type="match status" value="1"/>
</dbReference>
<dbReference type="Gene3D" id="3.20.20.70">
    <property type="entry name" value="Aldolase class I"/>
    <property type="match status" value="1"/>
</dbReference>
<keyword evidence="4" id="KW-1185">Reference proteome</keyword>
<evidence type="ECO:0000256" key="2">
    <source>
        <dbReference type="ARBA" id="ARBA00023239"/>
    </source>
</evidence>
<accession>A0A972H1H3</accession>
<dbReference type="Proteomes" id="UP000641588">
    <property type="component" value="Unassembled WGS sequence"/>
</dbReference>
<dbReference type="CDD" id="cd00408">
    <property type="entry name" value="DHDPS-like"/>
    <property type="match status" value="1"/>
</dbReference>
<comment type="caution">
    <text evidence="3">The sequence shown here is derived from an EMBL/GenBank/DDBJ whole genome shotgun (WGS) entry which is preliminary data.</text>
</comment>
<evidence type="ECO:0000256" key="1">
    <source>
        <dbReference type="ARBA" id="ARBA00007592"/>
    </source>
</evidence>
<dbReference type="AlphaFoldDB" id="A0A972H1H3"/>
<dbReference type="Pfam" id="PF00701">
    <property type="entry name" value="DHDPS"/>
    <property type="match status" value="1"/>
</dbReference>